<dbReference type="PANTHER" id="PTHR35024:SF4">
    <property type="entry name" value="POLYMER-FORMING CYTOSKELETAL PROTEIN"/>
    <property type="match status" value="1"/>
</dbReference>
<name>A0A497E319_UNCAE</name>
<reference evidence="2 3" key="1">
    <citation type="submission" date="2018-06" db="EMBL/GenBank/DDBJ databases">
        <title>Extensive metabolic versatility and redundancy in microbially diverse, dynamic hydrothermal sediments.</title>
        <authorList>
            <person name="Dombrowski N."/>
            <person name="Teske A."/>
            <person name="Baker B.J."/>
        </authorList>
    </citation>
    <scope>NUCLEOTIDE SEQUENCE [LARGE SCALE GENOMIC DNA]</scope>
    <source>
        <strain evidence="2">B47_G16</strain>
    </source>
</reference>
<dbReference type="Pfam" id="PF04519">
    <property type="entry name" value="Bactofilin"/>
    <property type="match status" value="1"/>
</dbReference>
<evidence type="ECO:0000313" key="2">
    <source>
        <dbReference type="EMBL" id="RLE08846.1"/>
    </source>
</evidence>
<organism evidence="2 3">
    <name type="scientific">Aerophobetes bacterium</name>
    <dbReference type="NCBI Taxonomy" id="2030807"/>
    <lineage>
        <taxon>Bacteria</taxon>
        <taxon>Candidatus Aerophobota</taxon>
    </lineage>
</organism>
<comment type="similarity">
    <text evidence="1">Belongs to the bactofilin family.</text>
</comment>
<comment type="caution">
    <text evidence="2">The sequence shown here is derived from an EMBL/GenBank/DDBJ whole genome shotgun (WGS) entry which is preliminary data.</text>
</comment>
<dbReference type="InterPro" id="IPR007607">
    <property type="entry name" value="BacA/B"/>
</dbReference>
<accession>A0A497E319</accession>
<dbReference type="PANTHER" id="PTHR35024">
    <property type="entry name" value="HYPOTHETICAL CYTOSOLIC PROTEIN"/>
    <property type="match status" value="1"/>
</dbReference>
<gene>
    <name evidence="2" type="ORF">DRJ00_05630</name>
</gene>
<sequence length="131" mass="14260">MVRRKKREKVKTSTLIGEEAEFKGTLKDKESIRIDGKFEGEVETEGSVVVGKEAFIRANIKADSVSIEGKVIGNIDCNGRVELFSSGSLEGKVRASELTVDGGALFNGECRMTSGEEVTEDLEKDALSEEE</sequence>
<proteinExistence type="inferred from homology"/>
<evidence type="ECO:0000256" key="1">
    <source>
        <dbReference type="ARBA" id="ARBA00044755"/>
    </source>
</evidence>
<dbReference type="Proteomes" id="UP000279422">
    <property type="component" value="Unassembled WGS sequence"/>
</dbReference>
<dbReference type="AlphaFoldDB" id="A0A497E319"/>
<evidence type="ECO:0000313" key="3">
    <source>
        <dbReference type="Proteomes" id="UP000279422"/>
    </source>
</evidence>
<dbReference type="EMBL" id="QMPZ01000077">
    <property type="protein sequence ID" value="RLE08846.1"/>
    <property type="molecule type" value="Genomic_DNA"/>
</dbReference>
<protein>
    <submittedName>
        <fullName evidence="2">Cell shape determination protein CcmA</fullName>
    </submittedName>
</protein>